<sequence length="347" mass="38078">MRSRKLGMLAIYAMRISVPMFSISASASFRNCCRNVPVRALALASGSGSRGLQEPAGKQDSSSSSSSSSASLDSSASFEGSNESHGFGRPEMYKSALVGSVDHYERHLFLCYKDPSSWPAKVEAADYDPLPHSLVTALRTRRSEMPVKTRLTIIEEDQQKDPETSRGDVLMFPDMVKYKGLIESDMDSFVEEVLVAGKELPLRSPGPLVGSHVFICAHASRDMRCGFCGPPLKQRFSQEITKLGLDGKVFVHLCSHIGGHKYAGSVIIFSSKSENEPVTGDWYGYVTPDDVPELLEQHIGQGKVIEQLWRGQMGVEKTAQKELQQQRMGPANEDCDTCACASASWKE</sequence>
<dbReference type="Gene3D" id="3.40.30.10">
    <property type="entry name" value="Glutaredoxin"/>
    <property type="match status" value="1"/>
</dbReference>
<dbReference type="PANTHER" id="PTHR31902:SF14">
    <property type="entry name" value="ACTIN PATCHES DISTAL PROTEIN 1"/>
    <property type="match status" value="1"/>
</dbReference>
<reference evidence="2" key="1">
    <citation type="submission" date="2024-03" db="EMBL/GenBank/DDBJ databases">
        <authorList>
            <consortium name="ELIXIR-Norway"/>
            <consortium name="Elixir Norway"/>
        </authorList>
    </citation>
    <scope>NUCLEOTIDE SEQUENCE</scope>
</reference>
<evidence type="ECO:0000256" key="1">
    <source>
        <dbReference type="SAM" id="MobiDB-lite"/>
    </source>
</evidence>
<dbReference type="InterPro" id="IPR036249">
    <property type="entry name" value="Thioredoxin-like_sf"/>
</dbReference>
<dbReference type="CDD" id="cd03062">
    <property type="entry name" value="TRX_Fd_Sucrase"/>
    <property type="match status" value="1"/>
</dbReference>
<name>A0ABP1C474_9BRYO</name>
<dbReference type="SUPFAM" id="SSF52833">
    <property type="entry name" value="Thioredoxin-like"/>
    <property type="match status" value="1"/>
</dbReference>
<feature type="compositionally biased region" description="Low complexity" evidence="1">
    <location>
        <begin position="60"/>
        <end position="77"/>
    </location>
</feature>
<dbReference type="Pfam" id="PF06999">
    <property type="entry name" value="Suc_Fer-like"/>
    <property type="match status" value="1"/>
</dbReference>
<dbReference type="EMBL" id="OZ023710">
    <property type="protein sequence ID" value="CAK9883338.1"/>
    <property type="molecule type" value="Genomic_DNA"/>
</dbReference>
<feature type="region of interest" description="Disordered" evidence="1">
    <location>
        <begin position="47"/>
        <end position="86"/>
    </location>
</feature>
<dbReference type="Proteomes" id="UP001497522">
    <property type="component" value="Chromosome 9"/>
</dbReference>
<accession>A0ABP1C474</accession>
<proteinExistence type="predicted"/>
<dbReference type="InterPro" id="IPR009737">
    <property type="entry name" value="Aim32/Apd1-like"/>
</dbReference>
<protein>
    <submittedName>
        <fullName evidence="2">Uncharacterized protein</fullName>
    </submittedName>
</protein>
<evidence type="ECO:0000313" key="2">
    <source>
        <dbReference type="EMBL" id="CAK9883338.1"/>
    </source>
</evidence>
<dbReference type="PANTHER" id="PTHR31902">
    <property type="entry name" value="ACTIN PATCHES DISTAL PROTEIN 1"/>
    <property type="match status" value="1"/>
</dbReference>
<keyword evidence="3" id="KW-1185">Reference proteome</keyword>
<evidence type="ECO:0000313" key="3">
    <source>
        <dbReference type="Proteomes" id="UP001497522"/>
    </source>
</evidence>
<gene>
    <name evidence="2" type="ORF">CSSPJE1EN2_LOCUS24589</name>
</gene>
<organism evidence="2 3">
    <name type="scientific">Sphagnum jensenii</name>
    <dbReference type="NCBI Taxonomy" id="128206"/>
    <lineage>
        <taxon>Eukaryota</taxon>
        <taxon>Viridiplantae</taxon>
        <taxon>Streptophyta</taxon>
        <taxon>Embryophyta</taxon>
        <taxon>Bryophyta</taxon>
        <taxon>Sphagnophytina</taxon>
        <taxon>Sphagnopsida</taxon>
        <taxon>Sphagnales</taxon>
        <taxon>Sphagnaceae</taxon>
        <taxon>Sphagnum</taxon>
    </lineage>
</organism>